<dbReference type="SUPFAM" id="SSF46689">
    <property type="entry name" value="Homeodomain-like"/>
    <property type="match status" value="1"/>
</dbReference>
<dbReference type="GO" id="GO:0005634">
    <property type="term" value="C:nucleus"/>
    <property type="evidence" value="ECO:0007669"/>
    <property type="project" value="UniProtKB-SubCell"/>
</dbReference>
<evidence type="ECO:0000256" key="4">
    <source>
        <dbReference type="ARBA" id="ARBA00023125"/>
    </source>
</evidence>
<dbReference type="InterPro" id="IPR017930">
    <property type="entry name" value="Myb_dom"/>
</dbReference>
<evidence type="ECO:0000313" key="9">
    <source>
        <dbReference type="EMBL" id="QSD99671.1"/>
    </source>
</evidence>
<dbReference type="GO" id="GO:0003700">
    <property type="term" value="F:DNA-binding transcription factor activity"/>
    <property type="evidence" value="ECO:0007669"/>
    <property type="project" value="InterPro"/>
</dbReference>
<feature type="domain" description="Myb-like" evidence="7">
    <location>
        <begin position="7"/>
        <end position="59"/>
    </location>
</feature>
<protein>
    <submittedName>
        <fullName evidence="9">MYB family transcription factor</fullName>
    </submittedName>
</protein>
<evidence type="ECO:0000256" key="3">
    <source>
        <dbReference type="ARBA" id="ARBA00023015"/>
    </source>
</evidence>
<evidence type="ECO:0000256" key="2">
    <source>
        <dbReference type="ARBA" id="ARBA00022737"/>
    </source>
</evidence>
<dbReference type="InterPro" id="IPR001005">
    <property type="entry name" value="SANT/Myb"/>
</dbReference>
<name>A0A896W408_MELAB</name>
<keyword evidence="5" id="KW-0804">Transcription</keyword>
<dbReference type="FunFam" id="1.10.10.60:FF:000011">
    <property type="entry name" value="Myb transcription factor"/>
    <property type="match status" value="1"/>
</dbReference>
<dbReference type="SMART" id="SM00717">
    <property type="entry name" value="SANT"/>
    <property type="match status" value="2"/>
</dbReference>
<keyword evidence="4" id="KW-0238">DNA-binding</keyword>
<keyword evidence="2" id="KW-0677">Repeat</keyword>
<evidence type="ECO:0000256" key="5">
    <source>
        <dbReference type="ARBA" id="ARBA00023163"/>
    </source>
</evidence>
<dbReference type="EMBL" id="MW302517">
    <property type="protein sequence ID" value="QSD99671.1"/>
    <property type="molecule type" value="Genomic_DNA"/>
</dbReference>
<organism evidence="9">
    <name type="scientific">Melilotus albus</name>
    <name type="common">White sweet clover</name>
    <name type="synonym">Melilotus officinalis subsp. albus</name>
    <dbReference type="NCBI Taxonomy" id="47082"/>
    <lineage>
        <taxon>Eukaryota</taxon>
        <taxon>Viridiplantae</taxon>
        <taxon>Streptophyta</taxon>
        <taxon>Embryophyta</taxon>
        <taxon>Tracheophyta</taxon>
        <taxon>Spermatophyta</taxon>
        <taxon>Magnoliopsida</taxon>
        <taxon>eudicotyledons</taxon>
        <taxon>Gunneridae</taxon>
        <taxon>Pentapetalae</taxon>
        <taxon>rosids</taxon>
        <taxon>fabids</taxon>
        <taxon>Fabales</taxon>
        <taxon>Fabaceae</taxon>
        <taxon>Papilionoideae</taxon>
        <taxon>50 kb inversion clade</taxon>
        <taxon>NPAAA clade</taxon>
        <taxon>Hologalegina</taxon>
        <taxon>IRL clade</taxon>
        <taxon>Trifolieae</taxon>
        <taxon>Melilotus</taxon>
    </lineage>
</organism>
<dbReference type="PROSITE" id="PS51294">
    <property type="entry name" value="HTH_MYB"/>
    <property type="match status" value="2"/>
</dbReference>
<dbReference type="GO" id="GO:0043565">
    <property type="term" value="F:sequence-specific DNA binding"/>
    <property type="evidence" value="ECO:0007669"/>
    <property type="project" value="InterPro"/>
</dbReference>
<feature type="domain" description="HTH myb-type" evidence="8">
    <location>
        <begin position="7"/>
        <end position="63"/>
    </location>
</feature>
<comment type="subcellular location">
    <subcellularLocation>
        <location evidence="1">Nucleus</location>
    </subcellularLocation>
</comment>
<dbReference type="PANTHER" id="PTHR45675:SF127">
    <property type="entry name" value="(WILD MALAYSIAN BANANA) HYPOTHETICAL PROTEIN"/>
    <property type="match status" value="1"/>
</dbReference>
<proteinExistence type="predicted"/>
<dbReference type="CDD" id="cd00167">
    <property type="entry name" value="SANT"/>
    <property type="match status" value="2"/>
</dbReference>
<evidence type="ECO:0000256" key="1">
    <source>
        <dbReference type="ARBA" id="ARBA00004123"/>
    </source>
</evidence>
<accession>A0A896W408</accession>
<reference evidence="9" key="1">
    <citation type="journal article" name="Plants (Basel)">
        <title>NAC and MYB Families and Lignin Biosynthesis-Related Members Identification and Expression Analysis in Melilotus albus.</title>
        <authorList>
            <person name="Chen L."/>
            <person name="Wu F."/>
            <person name="Zhang J."/>
        </authorList>
    </citation>
    <scope>NUCLEOTIDE SEQUENCE</scope>
</reference>
<evidence type="ECO:0000259" key="8">
    <source>
        <dbReference type="PROSITE" id="PS51294"/>
    </source>
</evidence>
<dbReference type="Gene3D" id="1.10.10.60">
    <property type="entry name" value="Homeodomain-like"/>
    <property type="match status" value="2"/>
</dbReference>
<feature type="domain" description="HTH myb-type" evidence="8">
    <location>
        <begin position="64"/>
        <end position="114"/>
    </location>
</feature>
<sequence>MYTSKDDNDLRRGPWTLEEDEFLIKHIANHGEGRWNFLAMSSGLRRTGKSCRLRWLNYLKPDIKRGNLTPEEKFLIFELHSKWGNKWSRIAQNLPGRTDNEIKNYWRTCKKQASHLKFEINGRGFLGFVNPLRRITCHERSKEPSNSTTTIQNKSIPLPLEGVTHYSSVGTIPTQVPYKDLYEINSVSEHNNGLRMSSSESTNMPNIMTRSLEITTGQFQSLDNSEFDISAYDGYLINNNSLNLKTTMVAEDLEYQVGDVQMSENNWLDKEFACTSRWDLNELLQVRNTQK</sequence>
<dbReference type="InterPro" id="IPR009057">
    <property type="entry name" value="Homeodomain-like_sf"/>
</dbReference>
<gene>
    <name evidence="9" type="primary">EVM0012530.1</name>
</gene>
<evidence type="ECO:0000256" key="6">
    <source>
        <dbReference type="ARBA" id="ARBA00023242"/>
    </source>
</evidence>
<dbReference type="PANTHER" id="PTHR45675">
    <property type="entry name" value="MYB TRANSCRIPTION FACTOR-RELATED-RELATED"/>
    <property type="match status" value="1"/>
</dbReference>
<evidence type="ECO:0000259" key="7">
    <source>
        <dbReference type="PROSITE" id="PS50090"/>
    </source>
</evidence>
<dbReference type="AlphaFoldDB" id="A0A896W408"/>
<dbReference type="Pfam" id="PF00249">
    <property type="entry name" value="Myb_DNA-binding"/>
    <property type="match status" value="2"/>
</dbReference>
<dbReference type="PROSITE" id="PS50090">
    <property type="entry name" value="MYB_LIKE"/>
    <property type="match status" value="2"/>
</dbReference>
<keyword evidence="3" id="KW-0805">Transcription regulation</keyword>
<feature type="domain" description="Myb-like" evidence="7">
    <location>
        <begin position="60"/>
        <end position="108"/>
    </location>
</feature>
<dbReference type="InterPro" id="IPR044676">
    <property type="entry name" value="EOBI/EOBII-like_plant"/>
</dbReference>
<keyword evidence="6" id="KW-0539">Nucleus</keyword>